<keyword evidence="1" id="KW-0812">Transmembrane</keyword>
<feature type="transmembrane region" description="Helical" evidence="1">
    <location>
        <begin position="46"/>
        <end position="65"/>
    </location>
</feature>
<sequence>MLTSRDWFGKVSAATTLGFTLALALTCTFAAAFWHGDGYFTAQGQVAMWLVAPIWCALLGFCFLFRSGALAWGWLALANLAAWTLYAATRLVAN</sequence>
<dbReference type="RefSeq" id="WP_093666832.1">
    <property type="nucleotide sequence ID" value="NZ_FOCF01000010.1"/>
</dbReference>
<keyword evidence="3" id="KW-1185">Reference proteome</keyword>
<dbReference type="EMBL" id="FOCF01000010">
    <property type="protein sequence ID" value="SEN69034.1"/>
    <property type="molecule type" value="Genomic_DNA"/>
</dbReference>
<proteinExistence type="predicted"/>
<name>A0A1H8IKM0_9SPHN</name>
<evidence type="ECO:0000313" key="2">
    <source>
        <dbReference type="EMBL" id="SEN69034.1"/>
    </source>
</evidence>
<dbReference type="STRING" id="1166340.SAMN05192583_3321"/>
<reference evidence="3" key="1">
    <citation type="submission" date="2016-10" db="EMBL/GenBank/DDBJ databases">
        <authorList>
            <person name="Varghese N."/>
            <person name="Submissions S."/>
        </authorList>
    </citation>
    <scope>NUCLEOTIDE SEQUENCE [LARGE SCALE GENOMIC DNA]</scope>
    <source>
        <strain evidence="3">S6-262</strain>
    </source>
</reference>
<protein>
    <submittedName>
        <fullName evidence="2">Uncharacterized protein</fullName>
    </submittedName>
</protein>
<dbReference type="OrthoDB" id="7509319at2"/>
<gene>
    <name evidence="2" type="ORF">SAMN05192583_3321</name>
</gene>
<keyword evidence="1" id="KW-0472">Membrane</keyword>
<evidence type="ECO:0000256" key="1">
    <source>
        <dbReference type="SAM" id="Phobius"/>
    </source>
</evidence>
<dbReference type="AlphaFoldDB" id="A0A1H8IKM0"/>
<dbReference type="Proteomes" id="UP000199206">
    <property type="component" value="Unassembled WGS sequence"/>
</dbReference>
<feature type="transmembrane region" description="Helical" evidence="1">
    <location>
        <begin position="72"/>
        <end position="93"/>
    </location>
</feature>
<organism evidence="2 3">
    <name type="scientific">Sphingomonas gellani</name>
    <dbReference type="NCBI Taxonomy" id="1166340"/>
    <lineage>
        <taxon>Bacteria</taxon>
        <taxon>Pseudomonadati</taxon>
        <taxon>Pseudomonadota</taxon>
        <taxon>Alphaproteobacteria</taxon>
        <taxon>Sphingomonadales</taxon>
        <taxon>Sphingomonadaceae</taxon>
        <taxon>Sphingomonas</taxon>
    </lineage>
</organism>
<evidence type="ECO:0000313" key="3">
    <source>
        <dbReference type="Proteomes" id="UP000199206"/>
    </source>
</evidence>
<keyword evidence="1" id="KW-1133">Transmembrane helix</keyword>
<accession>A0A1H8IKM0</accession>